<protein>
    <submittedName>
        <fullName evidence="1">Uncharacterized protein</fullName>
    </submittedName>
</protein>
<name>A0ABR9XUT0_9CHLB</name>
<reference evidence="1 2" key="1">
    <citation type="journal article" date="2020" name="Microorganisms">
        <title>Simultaneous Genome Sequencing of Prosthecochloris ethylica and Desulfuromonas acetoxidans within a Syntrophic Mixture Reveals Unique Pili and Protein Interactions.</title>
        <authorList>
            <person name="Kyndt J.A."/>
            <person name="Van Beeumen J.J."/>
            <person name="Meyer T.E."/>
        </authorList>
    </citation>
    <scope>NUCLEOTIDE SEQUENCE [LARGE SCALE GENOMIC DNA]</scope>
    <source>
        <strain evidence="1 2">N3</strain>
    </source>
</reference>
<evidence type="ECO:0000313" key="2">
    <source>
        <dbReference type="Proteomes" id="UP000619838"/>
    </source>
</evidence>
<organism evidence="1 2">
    <name type="scientific">Prosthecochloris ethylica</name>
    <dbReference type="NCBI Taxonomy" id="2743976"/>
    <lineage>
        <taxon>Bacteria</taxon>
        <taxon>Pseudomonadati</taxon>
        <taxon>Chlorobiota</taxon>
        <taxon>Chlorobiia</taxon>
        <taxon>Chlorobiales</taxon>
        <taxon>Chlorobiaceae</taxon>
        <taxon>Prosthecochloris</taxon>
    </lineage>
</organism>
<dbReference type="RefSeq" id="WP_175187796.1">
    <property type="nucleotide sequence ID" value="NZ_JABVZQ010000022.1"/>
</dbReference>
<proteinExistence type="predicted"/>
<comment type="caution">
    <text evidence="1">The sequence shown here is derived from an EMBL/GenBank/DDBJ whole genome shotgun (WGS) entry which is preliminary data.</text>
</comment>
<gene>
    <name evidence="1" type="ORF">INT08_09910</name>
</gene>
<dbReference type="EMBL" id="JADGII010000022">
    <property type="protein sequence ID" value="MBF0637481.1"/>
    <property type="molecule type" value="Genomic_DNA"/>
</dbReference>
<evidence type="ECO:0000313" key="1">
    <source>
        <dbReference type="EMBL" id="MBF0637481.1"/>
    </source>
</evidence>
<keyword evidence="2" id="KW-1185">Reference proteome</keyword>
<accession>A0ABR9XUT0</accession>
<sequence length="309" mass="34283">MNSVTTQFGELHHTDFRDLYATTRTDGCLVKAHNTLDTPYGSLVPMYSGEDQGRRPLKPLSFYKNGALKSLPLQSQTLLDTPAGRIPAELVLFYPSGALKKVFPLDGRLSGFWSWQNELKLAEELDLDTPAGNLSTKLISITFYERGAVKSLTMWPGQTTAIMTPYGETDVRKGIAFYENGAVRSFEPLRKTTLPTPLGMMVAYDNEPNGIHGDTNSVELSPDGLVTALSTIDNEVEVIFPDGNSVTFTPGVKNNVCGDERKVSTPMKLRFENSCVIIDDSAPFSLEHYRFILRQHKRSTDEPRYSCTG</sequence>
<dbReference type="Proteomes" id="UP000619838">
    <property type="component" value="Unassembled WGS sequence"/>
</dbReference>